<keyword evidence="1" id="KW-0472">Membrane</keyword>
<gene>
    <name evidence="3" type="ORF">NAEGRDRAFT_51287</name>
</gene>
<dbReference type="Gene3D" id="3.40.50.1820">
    <property type="entry name" value="alpha/beta hydrolase"/>
    <property type="match status" value="1"/>
</dbReference>
<dbReference type="Proteomes" id="UP000006671">
    <property type="component" value="Unassembled WGS sequence"/>
</dbReference>
<dbReference type="eggNOG" id="ENOG502QWRR">
    <property type="taxonomic scope" value="Eukaryota"/>
</dbReference>
<dbReference type="PANTHER" id="PTHR43798">
    <property type="entry name" value="MONOACYLGLYCEROL LIPASE"/>
    <property type="match status" value="1"/>
</dbReference>
<keyword evidence="4" id="KW-1185">Reference proteome</keyword>
<reference evidence="3 4" key="1">
    <citation type="journal article" date="2010" name="Cell">
        <title>The genome of Naegleria gruberi illuminates early eukaryotic versatility.</title>
        <authorList>
            <person name="Fritz-Laylin L.K."/>
            <person name="Prochnik S.E."/>
            <person name="Ginger M.L."/>
            <person name="Dacks J.B."/>
            <person name="Carpenter M.L."/>
            <person name="Field M.C."/>
            <person name="Kuo A."/>
            <person name="Paredez A."/>
            <person name="Chapman J."/>
            <person name="Pham J."/>
            <person name="Shu S."/>
            <person name="Neupane R."/>
            <person name="Cipriano M."/>
            <person name="Mancuso J."/>
            <person name="Tu H."/>
            <person name="Salamov A."/>
            <person name="Lindquist E."/>
            <person name="Shapiro H."/>
            <person name="Lucas S."/>
            <person name="Grigoriev I.V."/>
            <person name="Cande W.Z."/>
            <person name="Fulton C."/>
            <person name="Rokhsar D.S."/>
            <person name="Dawson S.C."/>
        </authorList>
    </citation>
    <scope>NUCLEOTIDE SEQUENCE [LARGE SCALE GENOMIC DNA]</scope>
    <source>
        <strain evidence="3 4">NEG-M</strain>
    </source>
</reference>
<dbReference type="GO" id="GO:0016020">
    <property type="term" value="C:membrane"/>
    <property type="evidence" value="ECO:0007669"/>
    <property type="project" value="TreeGrafter"/>
</dbReference>
<name>D2VPR3_NAEGR</name>
<dbReference type="RefSeq" id="XP_002673993.1">
    <property type="nucleotide sequence ID" value="XM_002673947.1"/>
</dbReference>
<feature type="transmembrane region" description="Helical" evidence="1">
    <location>
        <begin position="153"/>
        <end position="176"/>
    </location>
</feature>
<feature type="transmembrane region" description="Helical" evidence="1">
    <location>
        <begin position="30"/>
        <end position="50"/>
    </location>
</feature>
<dbReference type="EMBL" id="GG738887">
    <property type="protein sequence ID" value="EFC41249.1"/>
    <property type="molecule type" value="Genomic_DNA"/>
</dbReference>
<feature type="domain" description="AB hydrolase-1" evidence="2">
    <location>
        <begin position="226"/>
        <end position="328"/>
    </location>
</feature>
<dbReference type="SUPFAM" id="SSF53474">
    <property type="entry name" value="alpha/beta-Hydrolases"/>
    <property type="match status" value="1"/>
</dbReference>
<sequence length="518" mass="57334">MASLLIGMGFTIFITYASVAEVEYVAGLCGFSLISLGIFTIVLTIIKYNWVAGRGISEIYHYDKLLRPRDSMHEGFLEYNSANYSNATSNNSRYSRQYNDSTYYDPQYEEELKPVGLMRRDNRVSPLTDENGNGFADRAKESFKLTKYCMCNMCVKGCLLITFWIPLLVLSALYLYQSIGYAVDEVLPSGKLMQITLSDGSTYRLHIDCRGDSNNKYPTVVIDSGLGISSSGVYWSDIQSAISNHSKICVYDRAGYGFSDNGYFPRSSLQIVEELNTLLKTSNITEKILLVGHSFGGMNVRLYASKYPESVAGLLLIDPSHENQTTLLRAAEGKSIEPSAIEKDQLIEKAYLNTARVLSPLGFLRLTSAVQGTEIINPFSKPYLTSLQSKTLSFTALSNKQSNVVYSEGTNFATLSAQQVYENRGNGFGNLPLVVLRAGANLNGTCAENHLKEDSELCSQFIKYMIPRAKALDTLVDDILSLSTESSQEIVWGSSHNIAIDNPQAVIENILSLLAKTK</sequence>
<keyword evidence="1" id="KW-1133">Transmembrane helix</keyword>
<accession>D2VPR3</accession>
<dbReference type="PRINTS" id="PR00111">
    <property type="entry name" value="ABHYDROLASE"/>
</dbReference>
<dbReference type="KEGG" id="ngr:NAEGRDRAFT_51287"/>
<dbReference type="InterPro" id="IPR000073">
    <property type="entry name" value="AB_hydrolase_1"/>
</dbReference>
<protein>
    <submittedName>
        <fullName evidence="3">Predicted protein</fullName>
    </submittedName>
</protein>
<evidence type="ECO:0000313" key="3">
    <source>
        <dbReference type="EMBL" id="EFC41249.1"/>
    </source>
</evidence>
<dbReference type="Pfam" id="PF00561">
    <property type="entry name" value="Abhydrolase_1"/>
    <property type="match status" value="1"/>
</dbReference>
<dbReference type="VEuPathDB" id="AmoebaDB:NAEGRDRAFT_51287"/>
<dbReference type="InParanoid" id="D2VPR3"/>
<evidence type="ECO:0000313" key="4">
    <source>
        <dbReference type="Proteomes" id="UP000006671"/>
    </source>
</evidence>
<proteinExistence type="predicted"/>
<evidence type="ECO:0000256" key="1">
    <source>
        <dbReference type="SAM" id="Phobius"/>
    </source>
</evidence>
<dbReference type="PANTHER" id="PTHR43798:SF33">
    <property type="entry name" value="HYDROLASE, PUTATIVE (AFU_ORTHOLOGUE AFUA_2G14860)-RELATED"/>
    <property type="match status" value="1"/>
</dbReference>
<dbReference type="OMA" id="DPSHENQ"/>
<dbReference type="AlphaFoldDB" id="D2VPR3"/>
<dbReference type="OrthoDB" id="164921at2759"/>
<dbReference type="InterPro" id="IPR029058">
    <property type="entry name" value="AB_hydrolase_fold"/>
</dbReference>
<organism evidence="4">
    <name type="scientific">Naegleria gruberi</name>
    <name type="common">Amoeba</name>
    <dbReference type="NCBI Taxonomy" id="5762"/>
    <lineage>
        <taxon>Eukaryota</taxon>
        <taxon>Discoba</taxon>
        <taxon>Heterolobosea</taxon>
        <taxon>Tetramitia</taxon>
        <taxon>Eutetramitia</taxon>
        <taxon>Vahlkampfiidae</taxon>
        <taxon>Naegleria</taxon>
    </lineage>
</organism>
<evidence type="ECO:0000259" key="2">
    <source>
        <dbReference type="Pfam" id="PF00561"/>
    </source>
</evidence>
<keyword evidence="1" id="KW-0812">Transmembrane</keyword>
<dbReference type="InterPro" id="IPR050266">
    <property type="entry name" value="AB_hydrolase_sf"/>
</dbReference>
<dbReference type="STRING" id="5762.D2VPR3"/>
<dbReference type="GeneID" id="8855031"/>